<protein>
    <submittedName>
        <fullName evidence="4">50S ribosomal protein L25/general stress protein Ctc</fullName>
    </submittedName>
</protein>
<dbReference type="GO" id="GO:0003735">
    <property type="term" value="F:structural constituent of ribosome"/>
    <property type="evidence" value="ECO:0007669"/>
    <property type="project" value="InterPro"/>
</dbReference>
<dbReference type="AlphaFoldDB" id="A0A371JKK6"/>
<evidence type="ECO:0000256" key="2">
    <source>
        <dbReference type="ARBA" id="ARBA00023274"/>
    </source>
</evidence>
<proteinExistence type="predicted"/>
<dbReference type="CDD" id="cd00495">
    <property type="entry name" value="Ribosomal_L25_TL5_CTC"/>
    <property type="match status" value="1"/>
</dbReference>
<dbReference type="EMBL" id="NOKA02000001">
    <property type="protein sequence ID" value="RDY33271.1"/>
    <property type="molecule type" value="Genomic_DNA"/>
</dbReference>
<keyword evidence="5" id="KW-1185">Reference proteome</keyword>
<comment type="caution">
    <text evidence="4">The sequence shown here is derived from an EMBL/GenBank/DDBJ whole genome shotgun (WGS) entry which is preliminary data.</text>
</comment>
<keyword evidence="2" id="KW-0687">Ribonucleoprotein</keyword>
<evidence type="ECO:0000313" key="5">
    <source>
        <dbReference type="Proteomes" id="UP000216411"/>
    </source>
</evidence>
<accession>A0A371JKK6</accession>
<name>A0A371JKK6_9FIRM</name>
<dbReference type="InterPro" id="IPR011035">
    <property type="entry name" value="Ribosomal_bL25/Gln-tRNA_synth"/>
</dbReference>
<dbReference type="GO" id="GO:0005840">
    <property type="term" value="C:ribosome"/>
    <property type="evidence" value="ECO:0007669"/>
    <property type="project" value="UniProtKB-KW"/>
</dbReference>
<organism evidence="4 5">
    <name type="scientific">Lachnotalea glycerini</name>
    <dbReference type="NCBI Taxonomy" id="1763509"/>
    <lineage>
        <taxon>Bacteria</taxon>
        <taxon>Bacillati</taxon>
        <taxon>Bacillota</taxon>
        <taxon>Clostridia</taxon>
        <taxon>Lachnospirales</taxon>
        <taxon>Lachnospiraceae</taxon>
        <taxon>Lachnotalea</taxon>
    </lineage>
</organism>
<evidence type="ECO:0000259" key="3">
    <source>
        <dbReference type="Pfam" id="PF01386"/>
    </source>
</evidence>
<sequence>MESLSFFSLERRKKFKSNYNHLKQEVIMNVLKTEIRDANVKSKKLRREGLVPCCVYGPNLEKSISIQINKSNAMQLLRKKREGNQVEIEVNGEKMVTLINEISYNTLKNEIEHISFHVLDPNKKVNSVAQIALLNTDMVSGIVEQILFNIPYAALPEDFVDVVFVDLAKIGNSITVADLDMFKNKKVDILIDADTMVLKIVEKKIASQGIG</sequence>
<dbReference type="SUPFAM" id="SSF50715">
    <property type="entry name" value="Ribosomal protein L25-like"/>
    <property type="match status" value="1"/>
</dbReference>
<dbReference type="Proteomes" id="UP000216411">
    <property type="component" value="Unassembled WGS sequence"/>
</dbReference>
<dbReference type="InterPro" id="IPR020056">
    <property type="entry name" value="Rbsml_bL25/Gln-tRNA_synth_N"/>
</dbReference>
<evidence type="ECO:0000256" key="1">
    <source>
        <dbReference type="ARBA" id="ARBA00022980"/>
    </source>
</evidence>
<dbReference type="Gene3D" id="2.170.120.20">
    <property type="entry name" value="Ribosomal protein L25, beta domain"/>
    <property type="match status" value="1"/>
</dbReference>
<dbReference type="InterPro" id="IPR037121">
    <property type="entry name" value="Ribosomal_bL25_C"/>
</dbReference>
<dbReference type="InterPro" id="IPR029751">
    <property type="entry name" value="Ribosomal_L25_dom"/>
</dbReference>
<dbReference type="GO" id="GO:1990904">
    <property type="term" value="C:ribonucleoprotein complex"/>
    <property type="evidence" value="ECO:0007669"/>
    <property type="project" value="UniProtKB-KW"/>
</dbReference>
<reference evidence="4 5" key="1">
    <citation type="journal article" date="2017" name="Genome Announc.">
        <title>Draft Genome Sequence of a Sporulating and Motile Strain of Lachnotalea glycerini Isolated from Water in Quebec City, Canada.</title>
        <authorList>
            <person name="Maheux A.F."/>
            <person name="Boudreau D.K."/>
            <person name="Berube E."/>
            <person name="Boissinot M."/>
            <person name="Raymond F."/>
            <person name="Brodeur S."/>
            <person name="Corbeil J."/>
            <person name="Isabel S."/>
            <person name="Omar R.F."/>
            <person name="Bergeron M.G."/>
        </authorList>
    </citation>
    <scope>NUCLEOTIDE SEQUENCE [LARGE SCALE GENOMIC DNA]</scope>
    <source>
        <strain evidence="4 5">CCRI-19302</strain>
    </source>
</reference>
<dbReference type="OrthoDB" id="9790002at2"/>
<evidence type="ECO:0000313" key="4">
    <source>
        <dbReference type="EMBL" id="RDY33271.1"/>
    </source>
</evidence>
<gene>
    <name evidence="4" type="ORF">CG710_001745</name>
</gene>
<dbReference type="GO" id="GO:0006412">
    <property type="term" value="P:translation"/>
    <property type="evidence" value="ECO:0007669"/>
    <property type="project" value="InterPro"/>
</dbReference>
<dbReference type="Gene3D" id="2.40.240.10">
    <property type="entry name" value="Ribosomal Protein L25, Chain P"/>
    <property type="match status" value="1"/>
</dbReference>
<feature type="domain" description="Large ribosomal subunit protein bL25 L25" evidence="3">
    <location>
        <begin position="31"/>
        <end position="116"/>
    </location>
</feature>
<keyword evidence="1 4" id="KW-0689">Ribosomal protein</keyword>
<dbReference type="Pfam" id="PF01386">
    <property type="entry name" value="Ribosomal_L25p"/>
    <property type="match status" value="1"/>
</dbReference>